<proteinExistence type="predicted"/>
<comment type="caution">
    <text evidence="3">The sequence shown here is derived from an EMBL/GenBank/DDBJ whole genome shotgun (WGS) entry which is preliminary data.</text>
</comment>
<dbReference type="GO" id="GO:0035035">
    <property type="term" value="F:histone acetyltransferase binding"/>
    <property type="evidence" value="ECO:0007669"/>
    <property type="project" value="TreeGrafter"/>
</dbReference>
<gene>
    <name evidence="3" type="primary">KANSL1L</name>
    <name evidence="3" type="ORF">AMEX_G14696</name>
</gene>
<feature type="compositionally biased region" description="Polar residues" evidence="1">
    <location>
        <begin position="153"/>
        <end position="165"/>
    </location>
</feature>
<sequence length="946" mass="105949">MTAALNKSSNKVCRVEISSPNLTEHMDSDGAVLSMDAEAALKLLEENYAPWFWLNLSSQPFLDSCDSKSSVDLPEVLLSSLFAKSESFKTVLLSNEESLLEFLSTDKPGTDLSALSTASPDVDFSPAMENCQRTSPEQPDSSTEDYQGVSHFLSPQQCSRGQSRSAGCVSVPGPPAVRTQEPNHSKQNQTEAFRQIQPSSSQILQPSALRETLKTRTKVVASHHESLMARAGRAKLRLQTLLGDHAIQHCTTQLQGLDRTVYNEGPPISSCPPEPKNLNSAPVKQNEHSSPLDSSSVHQSFHSKQLSEDVQSLAQCGQAILHTVQADLDSDATASSSDEEWDPRETKATTATSECLGCEWRWQCERAELANHWTWLQIRLSELDCRIQQLRALHKNILACKGRVVLAESQPLTDRQIQQTLLTETAGLALTARNMTPDLDTEPSSPSRLLWNIERQSAQLSRMVNNLMAPLNLSPSPSSVAKGACRRWKGQQKRPFSSPLTDRFLSAGSSHFEEAGQKRRRVCRQRLFPPQVDTTCVCARTRPLLTYHKPRLFTMDQSAIERQGTVPSVLRCASCVSCDPVSECSDPACSNNAKITASRAHPMLPLSSENFLSVYLHMGLARENWLRQDHPIYSFTTAENTLHSPFRCTHRFPAARRAHTHRRESTPVRWTHTSQDTPSSTPRPNRPTPRTPRPTSRRVLKRRHHQTQTDVCLSQTGALYPSPEDSGEEAVTPNSSNTHQRNSTPQFSVRRRNAESVYNINNIVIPMSLAASTKVEKLQYKDILTPSWRIVDIVPLVEKKGEEDDEDEADMLSDETFSQRHQRHEHREKLRWSSWENGRSRTRSTMFSGSLQLCSDQSLTHSMLGSSPEFSLEERKPQLPWERRVFPLSLEEEEALRCEEGGSKSEDTLWSHRERAELSFTEFSSENSFSSFSSAAATPPAGHTEK</sequence>
<evidence type="ECO:0000313" key="4">
    <source>
        <dbReference type="Proteomes" id="UP000752171"/>
    </source>
</evidence>
<accession>A0A8T2LI34</accession>
<feature type="compositionally biased region" description="Basic residues" evidence="1">
    <location>
        <begin position="695"/>
        <end position="706"/>
    </location>
</feature>
<evidence type="ECO:0000313" key="3">
    <source>
        <dbReference type="EMBL" id="KAG9271738.1"/>
    </source>
</evidence>
<dbReference type="SMART" id="SM01300">
    <property type="entry name" value="PEHE"/>
    <property type="match status" value="1"/>
</dbReference>
<dbReference type="OrthoDB" id="6022640at2759"/>
<dbReference type="PANTHER" id="PTHR22443">
    <property type="entry name" value="NON-SPECIFIC LETHAL 1, ISOFORM M"/>
    <property type="match status" value="1"/>
</dbReference>
<dbReference type="GO" id="GO:0044545">
    <property type="term" value="C:NSL complex"/>
    <property type="evidence" value="ECO:0007669"/>
    <property type="project" value="TreeGrafter"/>
</dbReference>
<evidence type="ECO:0000256" key="1">
    <source>
        <dbReference type="SAM" id="MobiDB-lite"/>
    </source>
</evidence>
<feature type="compositionally biased region" description="Acidic residues" evidence="1">
    <location>
        <begin position="803"/>
        <end position="813"/>
    </location>
</feature>
<dbReference type="EMBL" id="JAICCE010000011">
    <property type="protein sequence ID" value="KAG9271738.1"/>
    <property type="molecule type" value="Genomic_DNA"/>
</dbReference>
<dbReference type="PROSITE" id="PS52052">
    <property type="entry name" value="PEHE"/>
    <property type="match status" value="1"/>
</dbReference>
<name>A0A8T2LI34_ASTMX</name>
<feature type="region of interest" description="Disordered" evidence="1">
    <location>
        <begin position="924"/>
        <end position="946"/>
    </location>
</feature>
<feature type="domain" description="PEHE" evidence="2">
    <location>
        <begin position="782"/>
        <end position="910"/>
    </location>
</feature>
<feature type="region of interest" description="Disordered" evidence="1">
    <location>
        <begin position="801"/>
        <end position="823"/>
    </location>
</feature>
<dbReference type="AlphaFoldDB" id="A0A8T2LI34"/>
<feature type="compositionally biased region" description="Low complexity" evidence="1">
    <location>
        <begin position="195"/>
        <end position="207"/>
    </location>
</feature>
<dbReference type="InterPro" id="IPR026180">
    <property type="entry name" value="NSL1"/>
</dbReference>
<dbReference type="PANTHER" id="PTHR22443:SF16">
    <property type="entry name" value="KAT8 REGULATORY NSL COMPLEX SUBUNIT 1-LIKE PROTEIN"/>
    <property type="match status" value="1"/>
</dbReference>
<feature type="compositionally biased region" description="Polar residues" evidence="1">
    <location>
        <begin position="277"/>
        <end position="301"/>
    </location>
</feature>
<dbReference type="Proteomes" id="UP000752171">
    <property type="component" value="Unassembled WGS sequence"/>
</dbReference>
<dbReference type="Pfam" id="PF15275">
    <property type="entry name" value="PEHE"/>
    <property type="match status" value="1"/>
</dbReference>
<evidence type="ECO:0000259" key="2">
    <source>
        <dbReference type="PROSITE" id="PS52052"/>
    </source>
</evidence>
<feature type="region of interest" description="Disordered" evidence="1">
    <location>
        <begin position="117"/>
        <end position="209"/>
    </location>
</feature>
<protein>
    <submittedName>
        <fullName evidence="3">KAT8 regulatory NSL complex subunit 1-like protein</fullName>
    </submittedName>
</protein>
<feature type="region of interest" description="Disordered" evidence="1">
    <location>
        <begin position="264"/>
        <end position="301"/>
    </location>
</feature>
<reference evidence="3 4" key="1">
    <citation type="submission" date="2021-07" db="EMBL/GenBank/DDBJ databases">
        <authorList>
            <person name="Imarazene B."/>
            <person name="Zahm M."/>
            <person name="Klopp C."/>
            <person name="Cabau C."/>
            <person name="Beille S."/>
            <person name="Jouanno E."/>
            <person name="Castinel A."/>
            <person name="Lluch J."/>
            <person name="Gil L."/>
            <person name="Kuchtly C."/>
            <person name="Lopez Roques C."/>
            <person name="Donnadieu C."/>
            <person name="Parrinello H."/>
            <person name="Journot L."/>
            <person name="Du K."/>
            <person name="Schartl M."/>
            <person name="Retaux S."/>
            <person name="Guiguen Y."/>
        </authorList>
    </citation>
    <scope>NUCLEOTIDE SEQUENCE [LARGE SCALE GENOMIC DNA]</scope>
    <source>
        <strain evidence="3">Pach_M1</strain>
        <tissue evidence="3">Testis</tissue>
    </source>
</reference>
<feature type="compositionally biased region" description="Polar residues" evidence="1">
    <location>
        <begin position="708"/>
        <end position="717"/>
    </location>
</feature>
<dbReference type="InterPro" id="IPR029332">
    <property type="entry name" value="PEHE_dom"/>
</dbReference>
<feature type="compositionally biased region" description="Polar residues" evidence="1">
    <location>
        <begin position="732"/>
        <end position="747"/>
    </location>
</feature>
<organism evidence="3 4">
    <name type="scientific">Astyanax mexicanus</name>
    <name type="common">Blind cave fish</name>
    <name type="synonym">Astyanax fasciatus mexicanus</name>
    <dbReference type="NCBI Taxonomy" id="7994"/>
    <lineage>
        <taxon>Eukaryota</taxon>
        <taxon>Metazoa</taxon>
        <taxon>Chordata</taxon>
        <taxon>Craniata</taxon>
        <taxon>Vertebrata</taxon>
        <taxon>Euteleostomi</taxon>
        <taxon>Actinopterygii</taxon>
        <taxon>Neopterygii</taxon>
        <taxon>Teleostei</taxon>
        <taxon>Ostariophysi</taxon>
        <taxon>Characiformes</taxon>
        <taxon>Characoidei</taxon>
        <taxon>Acestrorhamphidae</taxon>
        <taxon>Acestrorhamphinae</taxon>
        <taxon>Astyanax</taxon>
    </lineage>
</organism>
<feature type="region of interest" description="Disordered" evidence="1">
    <location>
        <begin position="653"/>
        <end position="750"/>
    </location>
</feature>
<feature type="compositionally biased region" description="Basic residues" evidence="1">
    <location>
        <begin position="653"/>
        <end position="662"/>
    </location>
</feature>
<feature type="compositionally biased region" description="Polar residues" evidence="1">
    <location>
        <begin position="180"/>
        <end position="192"/>
    </location>
</feature>
<feature type="compositionally biased region" description="Polar residues" evidence="1">
    <location>
        <begin position="131"/>
        <end position="145"/>
    </location>
</feature>
<dbReference type="Gene3D" id="6.10.250.3170">
    <property type="match status" value="1"/>
</dbReference>